<dbReference type="GO" id="GO:0004252">
    <property type="term" value="F:serine-type endopeptidase activity"/>
    <property type="evidence" value="ECO:0007669"/>
    <property type="project" value="InterPro"/>
</dbReference>
<dbReference type="AlphaFoldDB" id="A0A0N7F5S9"/>
<dbReference type="InterPro" id="IPR018114">
    <property type="entry name" value="TRYPSIN_HIS"/>
</dbReference>
<name>A0A0N7F5S9_9PSEU</name>
<dbReference type="STRING" id="860235.AOZ06_26635"/>
<dbReference type="Proteomes" id="UP000063699">
    <property type="component" value="Chromosome"/>
</dbReference>
<dbReference type="OrthoDB" id="5121599at2"/>
<dbReference type="InterPro" id="IPR050966">
    <property type="entry name" value="Glutamyl_endopeptidase"/>
</dbReference>
<evidence type="ECO:0000313" key="4">
    <source>
        <dbReference type="Proteomes" id="UP000063699"/>
    </source>
</evidence>
<reference evidence="3 4" key="1">
    <citation type="submission" date="2015-07" db="EMBL/GenBank/DDBJ databases">
        <title>Genome sequencing of Kibdelosporangium phytohabitans.</title>
        <authorList>
            <person name="Qin S."/>
            <person name="Xing K."/>
        </authorList>
    </citation>
    <scope>NUCLEOTIDE SEQUENCE [LARGE SCALE GENOMIC DNA]</scope>
    <source>
        <strain evidence="3 4">KLBMP1111</strain>
    </source>
</reference>
<keyword evidence="4" id="KW-1185">Reference proteome</keyword>
<dbReference type="InterPro" id="IPR043504">
    <property type="entry name" value="Peptidase_S1_PA_chymotrypsin"/>
</dbReference>
<dbReference type="Gene3D" id="2.40.10.10">
    <property type="entry name" value="Trypsin-like serine proteases"/>
    <property type="match status" value="2"/>
</dbReference>
<dbReference type="KEGG" id="kphy:AOZ06_26635"/>
<dbReference type="InterPro" id="IPR009003">
    <property type="entry name" value="Peptidase_S1_PA"/>
</dbReference>
<dbReference type="RefSeq" id="WP_054296933.1">
    <property type="nucleotide sequence ID" value="NZ_CP012752.1"/>
</dbReference>
<sequence length="318" mass="33851">MSRSRSWQRLACGAAVVGSLTLAVVPVHASPVGGPEDPVGTTHPAADTPESAALVTEHWTPGRMRDAVPMEMIVPAGQKLPTAWLAPQAAQPGDQPGGLWTAGGEVVKTVGRVFFTFEGKQASCSGTAVTSANKSVVVTAGHCVRMKGNWHPDWVFVPGYADGNAPHGKWPAKQLQATPQWTASEELDFDVGVAVVNQVDGKDLTDVVGSQEIAFNEPRNQRMHSFGYPAKPPYDGAKLIYCSGGTFTDILLTRDHGMRCNQTGGASGGPWFLRFDEATGRGVVNSVNSFKYGIISFLMFGTYFGNEAKALFDAAQKV</sequence>
<dbReference type="PANTHER" id="PTHR15462">
    <property type="entry name" value="SERINE PROTEASE"/>
    <property type="match status" value="1"/>
</dbReference>
<proteinExistence type="predicted"/>
<feature type="chain" id="PRO_5006011799" evidence="2">
    <location>
        <begin position="30"/>
        <end position="318"/>
    </location>
</feature>
<dbReference type="PANTHER" id="PTHR15462:SF19">
    <property type="entry name" value="PEPTIDASE S1 DOMAIN-CONTAINING PROTEIN"/>
    <property type="match status" value="1"/>
</dbReference>
<evidence type="ECO:0000256" key="2">
    <source>
        <dbReference type="SAM" id="SignalP"/>
    </source>
</evidence>
<evidence type="ECO:0000256" key="1">
    <source>
        <dbReference type="ARBA" id="ARBA00022729"/>
    </source>
</evidence>
<accession>A0A0N7F5S9</accession>
<dbReference type="PROSITE" id="PS00134">
    <property type="entry name" value="TRYPSIN_HIS"/>
    <property type="match status" value="1"/>
</dbReference>
<dbReference type="GO" id="GO:0006508">
    <property type="term" value="P:proteolysis"/>
    <property type="evidence" value="ECO:0007669"/>
    <property type="project" value="InterPro"/>
</dbReference>
<keyword evidence="1 2" id="KW-0732">Signal</keyword>
<organism evidence="3 4">
    <name type="scientific">Kibdelosporangium phytohabitans</name>
    <dbReference type="NCBI Taxonomy" id="860235"/>
    <lineage>
        <taxon>Bacteria</taxon>
        <taxon>Bacillati</taxon>
        <taxon>Actinomycetota</taxon>
        <taxon>Actinomycetes</taxon>
        <taxon>Pseudonocardiales</taxon>
        <taxon>Pseudonocardiaceae</taxon>
        <taxon>Kibdelosporangium</taxon>
    </lineage>
</organism>
<dbReference type="SUPFAM" id="SSF50494">
    <property type="entry name" value="Trypsin-like serine proteases"/>
    <property type="match status" value="1"/>
</dbReference>
<protein>
    <submittedName>
        <fullName evidence="3">Peptidase</fullName>
    </submittedName>
</protein>
<evidence type="ECO:0000313" key="3">
    <source>
        <dbReference type="EMBL" id="ALG15079.1"/>
    </source>
</evidence>
<gene>
    <name evidence="3" type="ORF">AOZ06_26635</name>
</gene>
<feature type="signal peptide" evidence="2">
    <location>
        <begin position="1"/>
        <end position="29"/>
    </location>
</feature>
<dbReference type="EMBL" id="CP012752">
    <property type="protein sequence ID" value="ALG15079.1"/>
    <property type="molecule type" value="Genomic_DNA"/>
</dbReference>